<comment type="subcellular location">
    <subcellularLocation>
        <location evidence="1">Secreted</location>
    </subcellularLocation>
</comment>
<organism evidence="4 5">
    <name type="scientific">Sphingomonas oleivorans</name>
    <dbReference type="NCBI Taxonomy" id="1735121"/>
    <lineage>
        <taxon>Bacteria</taxon>
        <taxon>Pseudomonadati</taxon>
        <taxon>Pseudomonadota</taxon>
        <taxon>Alphaproteobacteria</taxon>
        <taxon>Sphingomonadales</taxon>
        <taxon>Sphingomonadaceae</taxon>
        <taxon>Sphingomonas</taxon>
    </lineage>
</organism>
<keyword evidence="5" id="KW-1185">Reference proteome</keyword>
<dbReference type="Proteomes" id="UP000244162">
    <property type="component" value="Unassembled WGS sequence"/>
</dbReference>
<keyword evidence="2" id="KW-0964">Secreted</keyword>
<feature type="signal peptide" evidence="3">
    <location>
        <begin position="1"/>
        <end position="18"/>
    </location>
</feature>
<comment type="caution">
    <text evidence="4">The sequence shown here is derived from an EMBL/GenBank/DDBJ whole genome shotgun (WGS) entry which is preliminary data.</text>
</comment>
<evidence type="ECO:0000256" key="3">
    <source>
        <dbReference type="SAM" id="SignalP"/>
    </source>
</evidence>
<dbReference type="InterPro" id="IPR011042">
    <property type="entry name" value="6-blade_b-propeller_TolB-like"/>
</dbReference>
<evidence type="ECO:0000256" key="1">
    <source>
        <dbReference type="ARBA" id="ARBA00004613"/>
    </source>
</evidence>
<dbReference type="InterPro" id="IPR017996">
    <property type="entry name" value="MRJP/yellow-related"/>
</dbReference>
<reference evidence="4 5" key="1">
    <citation type="submission" date="2017-09" db="EMBL/GenBank/DDBJ databases">
        <title>Sphingomonas panjinensis sp.nov., isolated from oil-contaminated soil.</title>
        <authorList>
            <person name="Wang L."/>
            <person name="Chen L."/>
        </authorList>
    </citation>
    <scope>NUCLEOTIDE SEQUENCE [LARGE SCALE GENOMIC DNA]</scope>
    <source>
        <strain evidence="4 5">FW-11</strain>
    </source>
</reference>
<dbReference type="SUPFAM" id="SSF101898">
    <property type="entry name" value="NHL repeat"/>
    <property type="match status" value="1"/>
</dbReference>
<proteinExistence type="predicted"/>
<evidence type="ECO:0008006" key="6">
    <source>
        <dbReference type="Google" id="ProtNLM"/>
    </source>
</evidence>
<feature type="chain" id="PRO_5015431939" description="Gluconolactonase" evidence="3">
    <location>
        <begin position="19"/>
        <end position="361"/>
    </location>
</feature>
<sequence>MRPPVLSLVALAALSVPAALPAAAPLLVPALKLNIINNGVTTTASGRIFIPVQRQDPAKGIEVGEVVKGTPRPFPDAAWNDWAPGKDGSNAFVGVNSIRIGPDGDLWVVDKGANGNGGGDPSLQPKIVRIDVKTRQIKRIYRLGAVATGNSFVNDLRFKGSTAYLTDAGQPGLIVLDLDSGAARRVLDGHPTTAAHRSWLSSGKPLVTPEGKEIVVNADQLELSPDAKWLYYQPASGPMSRIETRYLDDAALSPAELASHVEPFAATESTGGTAMAVDGTIYASDINHQRLLKIAPDGKISTILHDPRLIQMDAMWIDEQGYLWIPATQINRTAGLNRGVDAVKPPIVTYKLKLGVKPVHR</sequence>
<dbReference type="GO" id="GO:0005576">
    <property type="term" value="C:extracellular region"/>
    <property type="evidence" value="ECO:0007669"/>
    <property type="project" value="UniProtKB-SubCell"/>
</dbReference>
<evidence type="ECO:0000256" key="2">
    <source>
        <dbReference type="ARBA" id="ARBA00022525"/>
    </source>
</evidence>
<evidence type="ECO:0000313" key="5">
    <source>
        <dbReference type="Proteomes" id="UP000244162"/>
    </source>
</evidence>
<evidence type="ECO:0000313" key="4">
    <source>
        <dbReference type="EMBL" id="PTQ13292.1"/>
    </source>
</evidence>
<dbReference type="AlphaFoldDB" id="A0A2T5G2B7"/>
<dbReference type="RefSeq" id="WP_107966524.1">
    <property type="nucleotide sequence ID" value="NZ_NWBU01000004.1"/>
</dbReference>
<accession>A0A2T5G2B7</accession>
<gene>
    <name evidence="4" type="ORF">CLG96_04050</name>
</gene>
<dbReference type="OrthoDB" id="9797664at2"/>
<name>A0A2T5G2B7_9SPHN</name>
<dbReference type="PANTHER" id="PTHR10009:SF18">
    <property type="entry name" value="PROTEIN YELLOW-LIKE PROTEIN"/>
    <property type="match status" value="1"/>
</dbReference>
<dbReference type="PANTHER" id="PTHR10009">
    <property type="entry name" value="PROTEIN YELLOW-RELATED"/>
    <property type="match status" value="1"/>
</dbReference>
<dbReference type="EMBL" id="NWBU01000004">
    <property type="protein sequence ID" value="PTQ13292.1"/>
    <property type="molecule type" value="Genomic_DNA"/>
</dbReference>
<protein>
    <recommendedName>
        <fullName evidence="6">Gluconolactonase</fullName>
    </recommendedName>
</protein>
<dbReference type="Pfam" id="PF03022">
    <property type="entry name" value="MRJP"/>
    <property type="match status" value="1"/>
</dbReference>
<dbReference type="Gene3D" id="2.120.10.30">
    <property type="entry name" value="TolB, C-terminal domain"/>
    <property type="match status" value="1"/>
</dbReference>
<keyword evidence="3" id="KW-0732">Signal</keyword>